<dbReference type="EMBL" id="FXTN01000003">
    <property type="protein sequence ID" value="SMO52154.1"/>
    <property type="molecule type" value="Genomic_DNA"/>
</dbReference>
<dbReference type="InterPro" id="IPR014710">
    <property type="entry name" value="RmlC-like_jellyroll"/>
</dbReference>
<gene>
    <name evidence="1" type="ORF">SAMN06265348_10362</name>
</gene>
<dbReference type="Proteomes" id="UP000320300">
    <property type="component" value="Unassembled WGS sequence"/>
</dbReference>
<dbReference type="Gene3D" id="2.60.120.10">
    <property type="entry name" value="Jelly Rolls"/>
    <property type="match status" value="1"/>
</dbReference>
<name>A0A521BYC8_9SPHI</name>
<accession>A0A521BYC8</accession>
<evidence type="ECO:0008006" key="3">
    <source>
        <dbReference type="Google" id="ProtNLM"/>
    </source>
</evidence>
<dbReference type="OrthoDB" id="3395710at2"/>
<keyword evidence="2" id="KW-1185">Reference proteome</keyword>
<protein>
    <recommendedName>
        <fullName evidence="3">Cupin domain-containing protein</fullName>
    </recommendedName>
</protein>
<dbReference type="InterPro" id="IPR011051">
    <property type="entry name" value="RmlC_Cupin_sf"/>
</dbReference>
<dbReference type="RefSeq" id="WP_142527281.1">
    <property type="nucleotide sequence ID" value="NZ_CBCSJO010000004.1"/>
</dbReference>
<proteinExistence type="predicted"/>
<sequence length="199" mass="22120">MNLKVYIKSGILELFVLDLLDAAERAEVLNVISKYPVLEKEVQVIEDTLQSYANSIAIQPSKSLKAKIEASIEESVKESNMDLDHLLLISEHSDLQNWLKLVNKYYPSAFEAENFSEVLRSENGVTQVLVVSSTDIADETHDDVHESFLILQGQCRCTVGSAIFYLGPGGYTQIPLNENHKVEITSSSPVMAIAQYVSV</sequence>
<organism evidence="1 2">
    <name type="scientific">Pedobacter westerhofensis</name>
    <dbReference type="NCBI Taxonomy" id="425512"/>
    <lineage>
        <taxon>Bacteria</taxon>
        <taxon>Pseudomonadati</taxon>
        <taxon>Bacteroidota</taxon>
        <taxon>Sphingobacteriia</taxon>
        <taxon>Sphingobacteriales</taxon>
        <taxon>Sphingobacteriaceae</taxon>
        <taxon>Pedobacter</taxon>
    </lineage>
</organism>
<evidence type="ECO:0000313" key="2">
    <source>
        <dbReference type="Proteomes" id="UP000320300"/>
    </source>
</evidence>
<dbReference type="SUPFAM" id="SSF51182">
    <property type="entry name" value="RmlC-like cupins"/>
    <property type="match status" value="1"/>
</dbReference>
<dbReference type="AlphaFoldDB" id="A0A521BYC8"/>
<evidence type="ECO:0000313" key="1">
    <source>
        <dbReference type="EMBL" id="SMO52154.1"/>
    </source>
</evidence>
<reference evidence="1 2" key="1">
    <citation type="submission" date="2017-05" db="EMBL/GenBank/DDBJ databases">
        <authorList>
            <person name="Varghese N."/>
            <person name="Submissions S."/>
        </authorList>
    </citation>
    <scope>NUCLEOTIDE SEQUENCE [LARGE SCALE GENOMIC DNA]</scope>
    <source>
        <strain evidence="1 2">DSM 19036</strain>
    </source>
</reference>